<organism evidence="2 3">
    <name type="scientific">Collybiopsis luxurians FD-317 M1</name>
    <dbReference type="NCBI Taxonomy" id="944289"/>
    <lineage>
        <taxon>Eukaryota</taxon>
        <taxon>Fungi</taxon>
        <taxon>Dikarya</taxon>
        <taxon>Basidiomycota</taxon>
        <taxon>Agaricomycotina</taxon>
        <taxon>Agaricomycetes</taxon>
        <taxon>Agaricomycetidae</taxon>
        <taxon>Agaricales</taxon>
        <taxon>Marasmiineae</taxon>
        <taxon>Omphalotaceae</taxon>
        <taxon>Collybiopsis</taxon>
        <taxon>Collybiopsis luxurians</taxon>
    </lineage>
</organism>
<feature type="domain" description="F-box" evidence="1">
    <location>
        <begin position="53"/>
        <end position="99"/>
    </location>
</feature>
<dbReference type="EMBL" id="KN834762">
    <property type="protein sequence ID" value="KIK64098.1"/>
    <property type="molecule type" value="Genomic_DNA"/>
</dbReference>
<dbReference type="HOGENOM" id="CLU_007279_0_0_1"/>
<dbReference type="Proteomes" id="UP000053593">
    <property type="component" value="Unassembled WGS sequence"/>
</dbReference>
<dbReference type="SUPFAM" id="SSF81383">
    <property type="entry name" value="F-box domain"/>
    <property type="match status" value="1"/>
</dbReference>
<reference evidence="2 3" key="1">
    <citation type="submission" date="2014-04" db="EMBL/GenBank/DDBJ databases">
        <title>Evolutionary Origins and Diversification of the Mycorrhizal Mutualists.</title>
        <authorList>
            <consortium name="DOE Joint Genome Institute"/>
            <consortium name="Mycorrhizal Genomics Consortium"/>
            <person name="Kohler A."/>
            <person name="Kuo A."/>
            <person name="Nagy L.G."/>
            <person name="Floudas D."/>
            <person name="Copeland A."/>
            <person name="Barry K.W."/>
            <person name="Cichocki N."/>
            <person name="Veneault-Fourrey C."/>
            <person name="LaButti K."/>
            <person name="Lindquist E.A."/>
            <person name="Lipzen A."/>
            <person name="Lundell T."/>
            <person name="Morin E."/>
            <person name="Murat C."/>
            <person name="Riley R."/>
            <person name="Ohm R."/>
            <person name="Sun H."/>
            <person name="Tunlid A."/>
            <person name="Henrissat B."/>
            <person name="Grigoriev I.V."/>
            <person name="Hibbett D.S."/>
            <person name="Martin F."/>
        </authorList>
    </citation>
    <scope>NUCLEOTIDE SEQUENCE [LARGE SCALE GENOMIC DNA]</scope>
    <source>
        <strain evidence="2 3">FD-317 M1</strain>
    </source>
</reference>
<sequence length="590" mass="66660">MITLEERQKVRQLVTHTGLEGVKKRPLSALSKAKYDVEKGEEAIISSIHTTMSVQLTDLPPELLALILSYLPAKDLLTCDSLNRGFHDMISDSVTLQYNIDLHKACAKDNSHCTLSCSEKLDLLRRKEESWSNCAPSFHHTVGLTFSPGSVYDLSGDVYLLGDHTRQRLQFLQLPNTPDRVPQWSTFGSGDNAHIVDFGLNLLEHDIIALVTAREVYIPPAASPVLAIDLSLRQFSTGKSHPLAKAPLIPVIISQPRWGTPSINLEIVGKYLTLVTTFWRNPNERSRMYVYEWQSGQLVMEINGSPESYSGIVFLSEDIILLPNTESRALEIWKIPQSKEQEPSTPLRKLALPRLLPHNILRFISCRAEPNPVGFDNDVKYSDRPFHYDSFESVVLLHLRVHGIHLSSLFTIFVHRRSLLDLISDQEPPTLDDCGETKPIPWSEWAPPITFCIDLGGSIPSRWITTTCGQRFVVLPGAVDAEEDLDQLDDDGRRKPCPIVVFDFNPYNVRKAERELEEDPQVKKVVNRGKKIMDAQEMFAEEIVSFLPYVVTATRESYRLDGVLMDESNVLGLRTDVDGRIKYVEVLHFG</sequence>
<evidence type="ECO:0000313" key="3">
    <source>
        <dbReference type="Proteomes" id="UP000053593"/>
    </source>
</evidence>
<keyword evidence="3" id="KW-1185">Reference proteome</keyword>
<dbReference type="SMART" id="SM00256">
    <property type="entry name" value="FBOX"/>
    <property type="match status" value="1"/>
</dbReference>
<evidence type="ECO:0000313" key="2">
    <source>
        <dbReference type="EMBL" id="KIK64098.1"/>
    </source>
</evidence>
<proteinExistence type="predicted"/>
<dbReference type="AlphaFoldDB" id="A0A0D0D451"/>
<dbReference type="OrthoDB" id="2751409at2759"/>
<accession>A0A0D0D451</accession>
<dbReference type="Pfam" id="PF12937">
    <property type="entry name" value="F-box-like"/>
    <property type="match status" value="1"/>
</dbReference>
<dbReference type="Gene3D" id="1.20.1280.50">
    <property type="match status" value="1"/>
</dbReference>
<dbReference type="InterPro" id="IPR036047">
    <property type="entry name" value="F-box-like_dom_sf"/>
</dbReference>
<dbReference type="PROSITE" id="PS50181">
    <property type="entry name" value="FBOX"/>
    <property type="match status" value="1"/>
</dbReference>
<dbReference type="InterPro" id="IPR001810">
    <property type="entry name" value="F-box_dom"/>
</dbReference>
<evidence type="ECO:0000259" key="1">
    <source>
        <dbReference type="PROSITE" id="PS50181"/>
    </source>
</evidence>
<protein>
    <recommendedName>
        <fullName evidence="1">F-box domain-containing protein</fullName>
    </recommendedName>
</protein>
<name>A0A0D0D451_9AGAR</name>
<gene>
    <name evidence="2" type="ORF">GYMLUDRAFT_40341</name>
</gene>